<feature type="region of interest" description="Disordered" evidence="1">
    <location>
        <begin position="206"/>
        <end position="243"/>
    </location>
</feature>
<organism evidence="2 3">
    <name type="scientific">Steroidobacter flavus</name>
    <dbReference type="NCBI Taxonomy" id="1842136"/>
    <lineage>
        <taxon>Bacteria</taxon>
        <taxon>Pseudomonadati</taxon>
        <taxon>Pseudomonadota</taxon>
        <taxon>Gammaproteobacteria</taxon>
        <taxon>Steroidobacterales</taxon>
        <taxon>Steroidobacteraceae</taxon>
        <taxon>Steroidobacter</taxon>
    </lineage>
</organism>
<proteinExistence type="predicted"/>
<evidence type="ECO:0000313" key="2">
    <source>
        <dbReference type="EMBL" id="MFC4310541.1"/>
    </source>
</evidence>
<dbReference type="Proteomes" id="UP001595904">
    <property type="component" value="Unassembled WGS sequence"/>
</dbReference>
<sequence>MSQAKELQAPIEQLLHALYRREAATISKLAAAFSKEARRHRVIQAKGAAAVAATEYLLGAWEVLEALAIRANARQAQNAQVSVAKLRYGLDVLALLAHRRGHAVSPGALTEGLRKQHEEGVHGNNVSRLIARLKAADLVAAHEGGTGDARTKPIQITESGWDVLEGLRPGWRAYVRSRIGEPVQPTEHIGAPRDKSLPVARVVPLAASSKKLGGTKSARKHKQTPRTARSVGKAMKLSAARSD</sequence>
<dbReference type="EMBL" id="JBHSDU010000003">
    <property type="protein sequence ID" value="MFC4310541.1"/>
    <property type="molecule type" value="Genomic_DNA"/>
</dbReference>
<gene>
    <name evidence="2" type="ORF">ACFPN2_15730</name>
</gene>
<comment type="caution">
    <text evidence="2">The sequence shown here is derived from an EMBL/GenBank/DDBJ whole genome shotgun (WGS) entry which is preliminary data.</text>
</comment>
<accession>A0ABV8SSR9</accession>
<keyword evidence="3" id="KW-1185">Reference proteome</keyword>
<dbReference type="InterPro" id="IPR036390">
    <property type="entry name" value="WH_DNA-bd_sf"/>
</dbReference>
<evidence type="ECO:0000256" key="1">
    <source>
        <dbReference type="SAM" id="MobiDB-lite"/>
    </source>
</evidence>
<dbReference type="SUPFAM" id="SSF46785">
    <property type="entry name" value="Winged helix' DNA-binding domain"/>
    <property type="match status" value="1"/>
</dbReference>
<dbReference type="RefSeq" id="WP_380598112.1">
    <property type="nucleotide sequence ID" value="NZ_JBHSDU010000003.1"/>
</dbReference>
<evidence type="ECO:0000313" key="3">
    <source>
        <dbReference type="Proteomes" id="UP001595904"/>
    </source>
</evidence>
<evidence type="ECO:0008006" key="4">
    <source>
        <dbReference type="Google" id="ProtNLM"/>
    </source>
</evidence>
<dbReference type="InterPro" id="IPR036388">
    <property type="entry name" value="WH-like_DNA-bd_sf"/>
</dbReference>
<protein>
    <recommendedName>
        <fullName evidence="4">MarR family transcriptional regulator</fullName>
    </recommendedName>
</protein>
<name>A0ABV8SSR9_9GAMM</name>
<dbReference type="Gene3D" id="1.10.10.10">
    <property type="entry name" value="Winged helix-like DNA-binding domain superfamily/Winged helix DNA-binding domain"/>
    <property type="match status" value="1"/>
</dbReference>
<reference evidence="3" key="1">
    <citation type="journal article" date="2019" name="Int. J. Syst. Evol. Microbiol.">
        <title>The Global Catalogue of Microorganisms (GCM) 10K type strain sequencing project: providing services to taxonomists for standard genome sequencing and annotation.</title>
        <authorList>
            <consortium name="The Broad Institute Genomics Platform"/>
            <consortium name="The Broad Institute Genome Sequencing Center for Infectious Disease"/>
            <person name="Wu L."/>
            <person name="Ma J."/>
        </authorList>
    </citation>
    <scope>NUCLEOTIDE SEQUENCE [LARGE SCALE GENOMIC DNA]</scope>
    <source>
        <strain evidence="3">CGMCC 1.10759</strain>
    </source>
</reference>